<name>A0A1J8REZ9_9AGAM</name>
<dbReference type="Proteomes" id="UP000183567">
    <property type="component" value="Unassembled WGS sequence"/>
</dbReference>
<sequence length="88" mass="9851">MNPESKKTTNGAHVEEATEIISNSDDFDATMVEIPIPDLDIPAESPSTIPLEESHKRRVVPDKSMDILYHSWKALIPSLIDPYLKYSA</sequence>
<protein>
    <submittedName>
        <fullName evidence="1">Uncharacterized protein</fullName>
    </submittedName>
</protein>
<evidence type="ECO:0000313" key="1">
    <source>
        <dbReference type="EMBL" id="OJA20346.1"/>
    </source>
</evidence>
<evidence type="ECO:0000313" key="2">
    <source>
        <dbReference type="Proteomes" id="UP000183567"/>
    </source>
</evidence>
<gene>
    <name evidence="1" type="ORF">AZE42_12698</name>
</gene>
<organism evidence="1 2">
    <name type="scientific">Rhizopogon vesiculosus</name>
    <dbReference type="NCBI Taxonomy" id="180088"/>
    <lineage>
        <taxon>Eukaryota</taxon>
        <taxon>Fungi</taxon>
        <taxon>Dikarya</taxon>
        <taxon>Basidiomycota</taxon>
        <taxon>Agaricomycotina</taxon>
        <taxon>Agaricomycetes</taxon>
        <taxon>Agaricomycetidae</taxon>
        <taxon>Boletales</taxon>
        <taxon>Suillineae</taxon>
        <taxon>Rhizopogonaceae</taxon>
        <taxon>Rhizopogon</taxon>
    </lineage>
</organism>
<reference evidence="1 2" key="1">
    <citation type="submission" date="2016-03" db="EMBL/GenBank/DDBJ databases">
        <title>Comparative genomics of the ectomycorrhizal sister species Rhizopogon vinicolor and Rhizopogon vesiculosus (Basidiomycota: Boletales) reveals a divergence of the mating type B locus.</title>
        <authorList>
            <person name="Mujic A.B."/>
            <person name="Kuo A."/>
            <person name="Tritt A."/>
            <person name="Lipzen A."/>
            <person name="Chen C."/>
            <person name="Johnson J."/>
            <person name="Sharma A."/>
            <person name="Barry K."/>
            <person name="Grigoriev I.V."/>
            <person name="Spatafora J.W."/>
        </authorList>
    </citation>
    <scope>NUCLEOTIDE SEQUENCE [LARGE SCALE GENOMIC DNA]</scope>
    <source>
        <strain evidence="1 2">AM-OR11-056</strain>
    </source>
</reference>
<accession>A0A1J8REZ9</accession>
<dbReference type="AlphaFoldDB" id="A0A1J8REZ9"/>
<dbReference type="OrthoDB" id="2691413at2759"/>
<proteinExistence type="predicted"/>
<comment type="caution">
    <text evidence="1">The sequence shown here is derived from an EMBL/GenBank/DDBJ whole genome shotgun (WGS) entry which is preliminary data.</text>
</comment>
<keyword evidence="2" id="KW-1185">Reference proteome</keyword>
<dbReference type="EMBL" id="LVVM01000611">
    <property type="protein sequence ID" value="OJA20346.1"/>
    <property type="molecule type" value="Genomic_DNA"/>
</dbReference>